<keyword evidence="3" id="KW-0433">Leucine-rich repeat</keyword>
<keyword evidence="12" id="KW-1185">Reference proteome</keyword>
<evidence type="ECO:0000256" key="2">
    <source>
        <dbReference type="ARBA" id="ARBA00022490"/>
    </source>
</evidence>
<evidence type="ECO:0000256" key="5">
    <source>
        <dbReference type="ARBA" id="ARBA00022846"/>
    </source>
</evidence>
<evidence type="ECO:0000313" key="11">
    <source>
        <dbReference type="EnsemblMetazoa" id="CLYHEMP017703.1"/>
    </source>
</evidence>
<dbReference type="RefSeq" id="XP_066934323.1">
    <property type="nucleotide sequence ID" value="XM_067078222.1"/>
</dbReference>
<accession>A0A7M5X4P9</accession>
<dbReference type="OrthoDB" id="271226at2759"/>
<dbReference type="Proteomes" id="UP000594262">
    <property type="component" value="Unplaced"/>
</dbReference>
<dbReference type="AlphaFoldDB" id="A0A7M5X4P9"/>
<dbReference type="Gene3D" id="3.80.10.10">
    <property type="entry name" value="Ribonuclease Inhibitor"/>
    <property type="match status" value="2"/>
</dbReference>
<evidence type="ECO:0000256" key="6">
    <source>
        <dbReference type="ARBA" id="ARBA00023054"/>
    </source>
</evidence>
<keyword evidence="5" id="KW-0282">Flagellum</keyword>
<dbReference type="RefSeq" id="XP_066934324.1">
    <property type="nucleotide sequence ID" value="XM_067078223.1"/>
</dbReference>
<evidence type="ECO:0008006" key="13">
    <source>
        <dbReference type="Google" id="ProtNLM"/>
    </source>
</evidence>
<reference evidence="11" key="1">
    <citation type="submission" date="2021-01" db="UniProtKB">
        <authorList>
            <consortium name="EnsemblMetazoa"/>
        </authorList>
    </citation>
    <scope>IDENTIFICATION</scope>
</reference>
<proteinExistence type="predicted"/>
<dbReference type="InterPro" id="IPR032675">
    <property type="entry name" value="LRR_dom_sf"/>
</dbReference>
<keyword evidence="8" id="KW-0206">Cytoskeleton</keyword>
<feature type="region of interest" description="Disordered" evidence="10">
    <location>
        <begin position="1"/>
        <end position="37"/>
    </location>
</feature>
<dbReference type="SMART" id="SM00365">
    <property type="entry name" value="LRR_SD22"/>
    <property type="match status" value="3"/>
</dbReference>
<dbReference type="SUPFAM" id="SSF52058">
    <property type="entry name" value="L domain-like"/>
    <property type="match status" value="1"/>
</dbReference>
<evidence type="ECO:0000256" key="9">
    <source>
        <dbReference type="ARBA" id="ARBA00023273"/>
    </source>
</evidence>
<evidence type="ECO:0000313" key="12">
    <source>
        <dbReference type="Proteomes" id="UP000594262"/>
    </source>
</evidence>
<keyword evidence="2" id="KW-0963">Cytoplasm</keyword>
<dbReference type="PANTHER" id="PTHR18849">
    <property type="entry name" value="LEUCINE RICH REPEAT PROTEIN"/>
    <property type="match status" value="1"/>
</dbReference>
<dbReference type="PANTHER" id="PTHR18849:SF3">
    <property type="entry name" value="LEUCINE RICH REPEAT CONTAINING 23"/>
    <property type="match status" value="1"/>
</dbReference>
<keyword evidence="9" id="KW-0966">Cell projection</keyword>
<feature type="region of interest" description="Disordered" evidence="10">
    <location>
        <begin position="323"/>
        <end position="345"/>
    </location>
</feature>
<dbReference type="InterPro" id="IPR001611">
    <property type="entry name" value="Leu-rich_rpt"/>
</dbReference>
<organism evidence="11 12">
    <name type="scientific">Clytia hemisphaerica</name>
    <dbReference type="NCBI Taxonomy" id="252671"/>
    <lineage>
        <taxon>Eukaryota</taxon>
        <taxon>Metazoa</taxon>
        <taxon>Cnidaria</taxon>
        <taxon>Hydrozoa</taxon>
        <taxon>Hydroidolina</taxon>
        <taxon>Leptothecata</taxon>
        <taxon>Obeliida</taxon>
        <taxon>Clytiidae</taxon>
        <taxon>Clytia</taxon>
    </lineage>
</organism>
<name>A0A7M5X4P9_9CNID</name>
<keyword evidence="4" id="KW-0677">Repeat</keyword>
<sequence>MSDLSDFDDDGDEIEDPEVDAVKDEEDDDDDDEDGMKEDDIVQKPLTQEIIANEGCLSLLCKTGNGLAHAYVRLDIKDREITDISCLKVFVHLRYVDLSINSINDLSPLNFLTHLLTIKADKNRLASAKLNELPYLQILNCSENKITGCEGIAHPLLETLNLGGNQLTDLTTLNATKLARLSQLELKANKLTSTAGVHIVELKKLYLADNLITKIEDLGRLRNLMILHLRNNNLSNLDGFTDNLRQLQYLNLRKNDITSFSEVEKLKCLPMLRALILRQNPVCFEEGYRVEVLVLLRRLERLDQDVYLEDERQEAEEVYNARQEMEYQGEGTSNHEVINSEEEDQ</sequence>
<evidence type="ECO:0000256" key="4">
    <source>
        <dbReference type="ARBA" id="ARBA00022737"/>
    </source>
</evidence>
<evidence type="ECO:0000256" key="1">
    <source>
        <dbReference type="ARBA" id="ARBA00004611"/>
    </source>
</evidence>
<dbReference type="Pfam" id="PF14580">
    <property type="entry name" value="LRR_9"/>
    <property type="match status" value="1"/>
</dbReference>
<protein>
    <recommendedName>
        <fullName evidence="13">Leucine-rich repeat-containing protein 23</fullName>
    </recommendedName>
</protein>
<dbReference type="FunFam" id="3.80.10.10:FF:001051">
    <property type="entry name" value="Leucine-rich repeat-containing 23"/>
    <property type="match status" value="1"/>
</dbReference>
<keyword evidence="7" id="KW-0969">Cilium</keyword>
<dbReference type="GeneID" id="136822004"/>
<keyword evidence="6" id="KW-0175">Coiled coil</keyword>
<evidence type="ECO:0000256" key="3">
    <source>
        <dbReference type="ARBA" id="ARBA00022614"/>
    </source>
</evidence>
<dbReference type="PROSITE" id="PS51450">
    <property type="entry name" value="LRR"/>
    <property type="match status" value="5"/>
</dbReference>
<comment type="subcellular location">
    <subcellularLocation>
        <location evidence="1">Cytoplasm</location>
        <location evidence="1">Cytoskeleton</location>
        <location evidence="1">Flagellum axoneme</location>
    </subcellularLocation>
</comment>
<evidence type="ECO:0000256" key="8">
    <source>
        <dbReference type="ARBA" id="ARBA00023212"/>
    </source>
</evidence>
<evidence type="ECO:0000256" key="7">
    <source>
        <dbReference type="ARBA" id="ARBA00023069"/>
    </source>
</evidence>
<dbReference type="EnsemblMetazoa" id="CLYHEMT017703.1">
    <property type="protein sequence ID" value="CLYHEMP017703.1"/>
    <property type="gene ID" value="CLYHEMG017703"/>
</dbReference>
<evidence type="ECO:0000256" key="10">
    <source>
        <dbReference type="SAM" id="MobiDB-lite"/>
    </source>
</evidence>